<sequence length="168" mass="18064">MDFVTGGLAAAGASIFSNPLDVLKTRMQLQGELRAKGEHAVHYRNVFHAAYVVAKHDGIRGLQKGLGAATLMHCVRNSVRLGTYQWLHNNGYLTNKNGKTIFVNSFLASAVCGAAGAFFGSPLFMIKTQLQSQAAKTIAVGHQHGRTGTLQAVHDIYVIHGVSLSYLV</sequence>
<comment type="caution">
    <text evidence="1">The sequence shown here is derived from an EMBL/GenBank/DDBJ whole genome shotgun (WGS) entry which is preliminary data.</text>
</comment>
<dbReference type="Proteomes" id="UP001056778">
    <property type="component" value="Chromosome 5"/>
</dbReference>
<name>A0ACB9T343_HOLOL</name>
<dbReference type="EMBL" id="CM043019">
    <property type="protein sequence ID" value="KAI4461235.1"/>
    <property type="molecule type" value="Genomic_DNA"/>
</dbReference>
<gene>
    <name evidence="1" type="ORF">MML48_5g00015738</name>
</gene>
<keyword evidence="2" id="KW-1185">Reference proteome</keyword>
<evidence type="ECO:0000313" key="2">
    <source>
        <dbReference type="Proteomes" id="UP001056778"/>
    </source>
</evidence>
<evidence type="ECO:0000313" key="1">
    <source>
        <dbReference type="EMBL" id="KAI4461235.1"/>
    </source>
</evidence>
<organism evidence="1 2">
    <name type="scientific">Holotrichia oblita</name>
    <name type="common">Chafer beetle</name>
    <dbReference type="NCBI Taxonomy" id="644536"/>
    <lineage>
        <taxon>Eukaryota</taxon>
        <taxon>Metazoa</taxon>
        <taxon>Ecdysozoa</taxon>
        <taxon>Arthropoda</taxon>
        <taxon>Hexapoda</taxon>
        <taxon>Insecta</taxon>
        <taxon>Pterygota</taxon>
        <taxon>Neoptera</taxon>
        <taxon>Endopterygota</taxon>
        <taxon>Coleoptera</taxon>
        <taxon>Polyphaga</taxon>
        <taxon>Scarabaeiformia</taxon>
        <taxon>Scarabaeidae</taxon>
        <taxon>Melolonthinae</taxon>
        <taxon>Holotrichia</taxon>
    </lineage>
</organism>
<accession>A0ACB9T343</accession>
<proteinExistence type="predicted"/>
<protein>
    <submittedName>
        <fullName evidence="1">Mitochondrial carrier</fullName>
    </submittedName>
</protein>
<reference evidence="1" key="1">
    <citation type="submission" date="2022-04" db="EMBL/GenBank/DDBJ databases">
        <title>Chromosome-scale genome assembly of Holotrichia oblita Faldermann.</title>
        <authorList>
            <person name="Rongchong L."/>
        </authorList>
    </citation>
    <scope>NUCLEOTIDE SEQUENCE</scope>
    <source>
        <strain evidence="1">81SQS9</strain>
    </source>
</reference>